<dbReference type="InterPro" id="IPR010982">
    <property type="entry name" value="Lambda_DNA-bd_dom_sf"/>
</dbReference>
<protein>
    <submittedName>
        <fullName evidence="6">LacI family transcriptional regulator</fullName>
    </submittedName>
</protein>
<evidence type="ECO:0000313" key="6">
    <source>
        <dbReference type="EMBL" id="PTI28927.1"/>
    </source>
</evidence>
<evidence type="ECO:0000256" key="1">
    <source>
        <dbReference type="ARBA" id="ARBA00023015"/>
    </source>
</evidence>
<dbReference type="InterPro" id="IPR001387">
    <property type="entry name" value="Cro/C1-type_HTH"/>
</dbReference>
<dbReference type="CDD" id="cd01542">
    <property type="entry name" value="PBP1_TreR-like"/>
    <property type="match status" value="1"/>
</dbReference>
<dbReference type="InterPro" id="IPR028082">
    <property type="entry name" value="Peripla_BP_I"/>
</dbReference>
<dbReference type="OrthoDB" id="3180992at2"/>
<dbReference type="InterPro" id="IPR000843">
    <property type="entry name" value="HTH_LacI"/>
</dbReference>
<dbReference type="Gene3D" id="1.10.260.40">
    <property type="entry name" value="lambda repressor-like DNA-binding domains"/>
    <property type="match status" value="1"/>
</dbReference>
<gene>
    <name evidence="6" type="ORF">BU072_10140</name>
</gene>
<keyword evidence="2" id="KW-0238">DNA-binding</keyword>
<dbReference type="PROSITE" id="PS50943">
    <property type="entry name" value="HTH_CROC1"/>
    <property type="match status" value="1"/>
</dbReference>
<dbReference type="STRING" id="1167632.GCA_000286335_01056"/>
<keyword evidence="1" id="KW-0805">Transcription regulation</keyword>
<dbReference type="GeneID" id="64116976"/>
<dbReference type="RefSeq" id="WP_107536761.1">
    <property type="nucleotide sequence ID" value="NZ_BMDF01000006.1"/>
</dbReference>
<dbReference type="SUPFAM" id="SSF47413">
    <property type="entry name" value="lambda repressor-like DNA-binding domains"/>
    <property type="match status" value="1"/>
</dbReference>
<dbReference type="Gene3D" id="3.40.50.2300">
    <property type="match status" value="2"/>
</dbReference>
<reference evidence="6 7" key="1">
    <citation type="journal article" date="2016" name="Front. Microbiol.">
        <title>Comprehensive Phylogenetic Analysis of Bovine Non-aureus Staphylococci Species Based on Whole-Genome Sequencing.</title>
        <authorList>
            <person name="Naushad S."/>
            <person name="Barkema H.W."/>
            <person name="Luby C."/>
            <person name="Condas L.A."/>
            <person name="Nobrega D.B."/>
            <person name="Carson D.A."/>
            <person name="De Buck J."/>
        </authorList>
    </citation>
    <scope>NUCLEOTIDE SEQUENCE [LARGE SCALE GENOMIC DNA]</scope>
    <source>
        <strain evidence="6 7">SNUC 2204</strain>
    </source>
</reference>
<evidence type="ECO:0000259" key="4">
    <source>
        <dbReference type="PROSITE" id="PS50932"/>
    </source>
</evidence>
<proteinExistence type="predicted"/>
<dbReference type="GO" id="GO:0000976">
    <property type="term" value="F:transcription cis-regulatory region binding"/>
    <property type="evidence" value="ECO:0007669"/>
    <property type="project" value="TreeGrafter"/>
</dbReference>
<dbReference type="PANTHER" id="PTHR30146:SF154">
    <property type="entry name" value="TRANSCRIPTION REGULATOR, MEMBER OF GALR FAMILY"/>
    <property type="match status" value="1"/>
</dbReference>
<sequence length="317" mass="35115">MKTIKDIAQMAGVSKSTVSRYLNGGSISKNTKEKIHKVVEETGYKPNQFAQSLKAKRTGLIGAIVPRLDSYATTETLKGIETSLLKQDVQTMIVNTDLCMEREIDSIYMLAKRKVDGIILMATHISEEHMKAIKAVDCPIVIVGQSHADLLSIVHDDYNAGKQVANWLIKHNKHHITYVGVSEHDIAVGKTRKDGLFNPLKEHGIQPKFIESSFSIKDAQQIGENITIREDEVIVAATDNIALGIYHTLLKAEGMMPTIIGFGGNKITEIVAPTIQTVKFKYNLAGETAVDVLNKCINNQPVEKLSVIDTYFERLDK</sequence>
<dbReference type="GO" id="GO:0003700">
    <property type="term" value="F:DNA-binding transcription factor activity"/>
    <property type="evidence" value="ECO:0007669"/>
    <property type="project" value="TreeGrafter"/>
</dbReference>
<evidence type="ECO:0000256" key="3">
    <source>
        <dbReference type="ARBA" id="ARBA00023163"/>
    </source>
</evidence>
<dbReference type="Pfam" id="PF00356">
    <property type="entry name" value="LacI"/>
    <property type="match status" value="1"/>
</dbReference>
<dbReference type="Proteomes" id="UP000241209">
    <property type="component" value="Unassembled WGS sequence"/>
</dbReference>
<name>A0A2T4PRS8_9STAP</name>
<feature type="domain" description="HTH cro/C1-type" evidence="5">
    <location>
        <begin position="3"/>
        <end position="38"/>
    </location>
</feature>
<dbReference type="CDD" id="cd01392">
    <property type="entry name" value="HTH_LacI"/>
    <property type="match status" value="1"/>
</dbReference>
<evidence type="ECO:0000256" key="2">
    <source>
        <dbReference type="ARBA" id="ARBA00023125"/>
    </source>
</evidence>
<comment type="caution">
    <text evidence="6">The sequence shown here is derived from an EMBL/GenBank/DDBJ whole genome shotgun (WGS) entry which is preliminary data.</text>
</comment>
<dbReference type="Pfam" id="PF00532">
    <property type="entry name" value="Peripla_BP_1"/>
    <property type="match status" value="1"/>
</dbReference>
<keyword evidence="3" id="KW-0804">Transcription</keyword>
<dbReference type="PANTHER" id="PTHR30146">
    <property type="entry name" value="LACI-RELATED TRANSCRIPTIONAL REPRESSOR"/>
    <property type="match status" value="1"/>
</dbReference>
<dbReference type="SMART" id="SM00354">
    <property type="entry name" value="HTH_LACI"/>
    <property type="match status" value="1"/>
</dbReference>
<organism evidence="6 7">
    <name type="scientific">Mammaliicoccus vitulinus</name>
    <dbReference type="NCBI Taxonomy" id="71237"/>
    <lineage>
        <taxon>Bacteria</taxon>
        <taxon>Bacillati</taxon>
        <taxon>Bacillota</taxon>
        <taxon>Bacilli</taxon>
        <taxon>Bacillales</taxon>
        <taxon>Staphylococcaceae</taxon>
        <taxon>Mammaliicoccus</taxon>
    </lineage>
</organism>
<dbReference type="EMBL" id="PZFK01000021">
    <property type="protein sequence ID" value="PTI28927.1"/>
    <property type="molecule type" value="Genomic_DNA"/>
</dbReference>
<feature type="domain" description="HTH lacI-type" evidence="4">
    <location>
        <begin position="2"/>
        <end position="55"/>
    </location>
</feature>
<dbReference type="PRINTS" id="PR00036">
    <property type="entry name" value="HTHLACI"/>
</dbReference>
<evidence type="ECO:0000259" key="5">
    <source>
        <dbReference type="PROSITE" id="PS50943"/>
    </source>
</evidence>
<dbReference type="AlphaFoldDB" id="A0A2T4PRS8"/>
<dbReference type="PROSITE" id="PS50932">
    <property type="entry name" value="HTH_LACI_2"/>
    <property type="match status" value="1"/>
</dbReference>
<evidence type="ECO:0000313" key="7">
    <source>
        <dbReference type="Proteomes" id="UP000241209"/>
    </source>
</evidence>
<dbReference type="PROSITE" id="PS00356">
    <property type="entry name" value="HTH_LACI_1"/>
    <property type="match status" value="1"/>
</dbReference>
<dbReference type="SUPFAM" id="SSF53822">
    <property type="entry name" value="Periplasmic binding protein-like I"/>
    <property type="match status" value="1"/>
</dbReference>
<dbReference type="InterPro" id="IPR001761">
    <property type="entry name" value="Peripla_BP/Lac1_sug-bd_dom"/>
</dbReference>
<accession>A0A2T4PRS8</accession>